<proteinExistence type="predicted"/>
<name>A0A557P7J4_9VIBR</name>
<dbReference type="Gene3D" id="2.40.160.10">
    <property type="entry name" value="Porin"/>
    <property type="match status" value="1"/>
</dbReference>
<comment type="caution">
    <text evidence="1">The sequence shown here is derived from an EMBL/GenBank/DDBJ whole genome shotgun (WGS) entry which is preliminary data.</text>
</comment>
<sequence>MEFTAVYDFNDDWAFRAGYRSLENDDGDELELKDTTFEVQYKLTNMSSIYTTYELRNGENGRSLAGGGVRDTGFGGDADENFYSVGIRFEI</sequence>
<evidence type="ECO:0008006" key="3">
    <source>
        <dbReference type="Google" id="ProtNLM"/>
    </source>
</evidence>
<reference evidence="1 2" key="1">
    <citation type="submission" date="2019-07" db="EMBL/GenBank/DDBJ databases">
        <title>The draft genome sequence of Vibrio algivorus M1486.</title>
        <authorList>
            <person name="Meng X."/>
        </authorList>
    </citation>
    <scope>NUCLEOTIDE SEQUENCE [LARGE SCALE GENOMIC DNA]</scope>
    <source>
        <strain evidence="1 2">M1486</strain>
    </source>
</reference>
<dbReference type="OrthoDB" id="6211369at2"/>
<dbReference type="EMBL" id="VMKJ01000015">
    <property type="protein sequence ID" value="TVO36631.1"/>
    <property type="molecule type" value="Genomic_DNA"/>
</dbReference>
<dbReference type="Proteomes" id="UP000319828">
    <property type="component" value="Unassembled WGS sequence"/>
</dbReference>
<dbReference type="AlphaFoldDB" id="A0A557P7J4"/>
<gene>
    <name evidence="1" type="ORF">FOF44_09035</name>
</gene>
<organism evidence="1 2">
    <name type="scientific">Vibrio algivorus</name>
    <dbReference type="NCBI Taxonomy" id="1667024"/>
    <lineage>
        <taxon>Bacteria</taxon>
        <taxon>Pseudomonadati</taxon>
        <taxon>Pseudomonadota</taxon>
        <taxon>Gammaproteobacteria</taxon>
        <taxon>Vibrionales</taxon>
        <taxon>Vibrionaceae</taxon>
        <taxon>Vibrio</taxon>
    </lineage>
</organism>
<dbReference type="InterPro" id="IPR023614">
    <property type="entry name" value="Porin_dom_sf"/>
</dbReference>
<dbReference type="SUPFAM" id="SSF56935">
    <property type="entry name" value="Porins"/>
    <property type="match status" value="1"/>
</dbReference>
<protein>
    <recommendedName>
        <fullName evidence="3">Porin</fullName>
    </recommendedName>
</protein>
<evidence type="ECO:0000313" key="2">
    <source>
        <dbReference type="Proteomes" id="UP000319828"/>
    </source>
</evidence>
<accession>A0A557P7J4</accession>
<evidence type="ECO:0000313" key="1">
    <source>
        <dbReference type="EMBL" id="TVO36631.1"/>
    </source>
</evidence>